<sequence>MIYAVLLRVLVFVFYHAITIFPDTEDYVKLASFIGNLSLDNYTGERTPGFPSFIALVGQNLYITVFLQVILGIVCTYLLYDFCWMKSKNKHLAFITAFVTTSFLHVVFYEFAILTESLAYTLMVLAFWFIEKYKLLEVSASVKNLFILSLILSALYLTRPLFIYFPIGYSLYFTVKNFKVNTKAVIIKAVIILIIPVFSFYSWNSLNKRNIGYFTSSYYLGINLAQTATSFFEKAPDEHHVIRDIFVKHRRYVVENEPDYQYPMTVWYAYDELIETTQLSPPELSNQLGQISINLFKEYPGLYLKQVFISWKDFWGGTSTLLWNVDKFELKLIRKSLVGLWNYIQKPALVLINMLFLIFAFKKGIVALKRKLRVLDSDLFLVLIILSGSLAQALVAYGTNSRFCFPYFALIVYFVISNIFSFKNSKS</sequence>
<dbReference type="EMBL" id="POWF01000002">
    <property type="protein sequence ID" value="PNQ73720.1"/>
    <property type="molecule type" value="Genomic_DNA"/>
</dbReference>
<evidence type="ECO:0000256" key="1">
    <source>
        <dbReference type="SAM" id="Phobius"/>
    </source>
</evidence>
<accession>A0A2K1E0A5</accession>
<organism evidence="2 3">
    <name type="scientific">Hanstruepera neustonica</name>
    <dbReference type="NCBI Taxonomy" id="1445657"/>
    <lineage>
        <taxon>Bacteria</taxon>
        <taxon>Pseudomonadati</taxon>
        <taxon>Bacteroidota</taxon>
        <taxon>Flavobacteriia</taxon>
        <taxon>Flavobacteriales</taxon>
        <taxon>Flavobacteriaceae</taxon>
        <taxon>Hanstruepera</taxon>
    </lineage>
</organism>
<gene>
    <name evidence="2" type="ORF">C1T31_05135</name>
</gene>
<keyword evidence="1" id="KW-0472">Membrane</keyword>
<feature type="transmembrane region" description="Helical" evidence="1">
    <location>
        <begin position="404"/>
        <end position="422"/>
    </location>
</feature>
<protein>
    <recommendedName>
        <fullName evidence="4">Glycosyltransferase RgtA/B/C/D-like domain-containing protein</fullName>
    </recommendedName>
</protein>
<reference evidence="2 3" key="1">
    <citation type="submission" date="2018-01" db="EMBL/GenBank/DDBJ databases">
        <title>The draft genome of Hanstruepera neustonica JCM19743.</title>
        <authorList>
            <person name="He R.-H."/>
            <person name="Du Z.-J."/>
        </authorList>
    </citation>
    <scope>NUCLEOTIDE SEQUENCE [LARGE SCALE GENOMIC DNA]</scope>
    <source>
        <strain evidence="2 3">JCM19743</strain>
    </source>
</reference>
<feature type="transmembrane region" description="Helical" evidence="1">
    <location>
        <begin position="145"/>
        <end position="165"/>
    </location>
</feature>
<keyword evidence="1" id="KW-0812">Transmembrane</keyword>
<feature type="transmembrane region" description="Helical" evidence="1">
    <location>
        <begin position="340"/>
        <end position="359"/>
    </location>
</feature>
<name>A0A2K1E0A5_9FLAO</name>
<evidence type="ECO:0000313" key="3">
    <source>
        <dbReference type="Proteomes" id="UP000236641"/>
    </source>
</evidence>
<feature type="transmembrane region" description="Helical" evidence="1">
    <location>
        <begin position="379"/>
        <end position="397"/>
    </location>
</feature>
<dbReference type="Proteomes" id="UP000236641">
    <property type="component" value="Unassembled WGS sequence"/>
</dbReference>
<feature type="transmembrane region" description="Helical" evidence="1">
    <location>
        <begin position="117"/>
        <end position="133"/>
    </location>
</feature>
<evidence type="ECO:0008006" key="4">
    <source>
        <dbReference type="Google" id="ProtNLM"/>
    </source>
</evidence>
<evidence type="ECO:0000313" key="2">
    <source>
        <dbReference type="EMBL" id="PNQ73720.1"/>
    </source>
</evidence>
<feature type="transmembrane region" description="Helical" evidence="1">
    <location>
        <begin position="92"/>
        <end position="111"/>
    </location>
</feature>
<keyword evidence="1" id="KW-1133">Transmembrane helix</keyword>
<keyword evidence="3" id="KW-1185">Reference proteome</keyword>
<comment type="caution">
    <text evidence="2">The sequence shown here is derived from an EMBL/GenBank/DDBJ whole genome shotgun (WGS) entry which is preliminary data.</text>
</comment>
<feature type="transmembrane region" description="Helical" evidence="1">
    <location>
        <begin position="61"/>
        <end position="80"/>
    </location>
</feature>
<feature type="transmembrane region" description="Helical" evidence="1">
    <location>
        <begin position="185"/>
        <end position="203"/>
    </location>
</feature>
<proteinExistence type="predicted"/>
<dbReference type="AlphaFoldDB" id="A0A2K1E0A5"/>